<evidence type="ECO:0000313" key="5">
    <source>
        <dbReference type="Proteomes" id="UP000199473"/>
    </source>
</evidence>
<keyword evidence="2" id="KW-0560">Oxidoreductase</keyword>
<dbReference type="Gene3D" id="3.40.50.360">
    <property type="match status" value="1"/>
</dbReference>
<gene>
    <name evidence="4" type="ORF">SAMN02745775_10744</name>
</gene>
<dbReference type="PANTHER" id="PTHR10204:SF34">
    <property type="entry name" value="NAD(P)H DEHYDROGENASE [QUINONE] 1 ISOFORM 1"/>
    <property type="match status" value="1"/>
</dbReference>
<organism evidence="4 5">
    <name type="scientific">Falsiroseomonas stagni DSM 19981</name>
    <dbReference type="NCBI Taxonomy" id="1123062"/>
    <lineage>
        <taxon>Bacteria</taxon>
        <taxon>Pseudomonadati</taxon>
        <taxon>Pseudomonadota</taxon>
        <taxon>Alphaproteobacteria</taxon>
        <taxon>Acetobacterales</taxon>
        <taxon>Roseomonadaceae</taxon>
        <taxon>Falsiroseomonas</taxon>
    </lineage>
</organism>
<proteinExistence type="inferred from homology"/>
<dbReference type="RefSeq" id="WP_092961243.1">
    <property type="nucleotide sequence ID" value="NZ_FOSQ01000007.1"/>
</dbReference>
<reference evidence="4 5" key="1">
    <citation type="submission" date="2016-10" db="EMBL/GenBank/DDBJ databases">
        <authorList>
            <person name="de Groot N.N."/>
        </authorList>
    </citation>
    <scope>NUCLEOTIDE SEQUENCE [LARGE SCALE GENOMIC DNA]</scope>
    <source>
        <strain evidence="4 5">DSM 19981</strain>
    </source>
</reference>
<dbReference type="SUPFAM" id="SSF52218">
    <property type="entry name" value="Flavoproteins"/>
    <property type="match status" value="1"/>
</dbReference>
<name>A0A1I4C8C6_9PROT</name>
<evidence type="ECO:0000259" key="3">
    <source>
        <dbReference type="Pfam" id="PF02525"/>
    </source>
</evidence>
<dbReference type="OrthoDB" id="9798454at2"/>
<dbReference type="InterPro" id="IPR051545">
    <property type="entry name" value="NAD(P)H_dehydrogenase_qn"/>
</dbReference>
<dbReference type="STRING" id="1123062.SAMN02745775_10744"/>
<protein>
    <submittedName>
        <fullName evidence="4">Putative NADPH-quinone reductase (Modulator of drug activity B)</fullName>
    </submittedName>
</protein>
<dbReference type="AlphaFoldDB" id="A0A1I4C8C6"/>
<sequence length="193" mass="22027">MRILLVHSHPRADSLNAALRDATRESLEAAGHTVEVRDLYAEGFNPALSAEERGVYHAVTDNYAGVADHVESLRTADALVLVYPTWWYGMPAMLKGWFDRVWAPGVAFKLGDGAIEPLLTNIKRIAVVTTYGSPTWLLWYIGRTDRKLMGRGIRRLCAKDCKVEWVTLTRMDHRTRAECESFVTRVRAHFRRW</sequence>
<dbReference type="InterPro" id="IPR003680">
    <property type="entry name" value="Flavodoxin_fold"/>
</dbReference>
<evidence type="ECO:0000256" key="1">
    <source>
        <dbReference type="ARBA" id="ARBA00006252"/>
    </source>
</evidence>
<comment type="similarity">
    <text evidence="1">Belongs to the NAD(P)H dehydrogenase (quinone) family.</text>
</comment>
<keyword evidence="5" id="KW-1185">Reference proteome</keyword>
<dbReference type="PANTHER" id="PTHR10204">
    <property type="entry name" value="NAD P H OXIDOREDUCTASE-RELATED"/>
    <property type="match status" value="1"/>
</dbReference>
<dbReference type="Proteomes" id="UP000199473">
    <property type="component" value="Unassembled WGS sequence"/>
</dbReference>
<feature type="domain" description="Flavodoxin-like fold" evidence="3">
    <location>
        <begin position="1"/>
        <end position="135"/>
    </location>
</feature>
<evidence type="ECO:0000313" key="4">
    <source>
        <dbReference type="EMBL" id="SFK77404.1"/>
    </source>
</evidence>
<dbReference type="Pfam" id="PF02525">
    <property type="entry name" value="Flavodoxin_2"/>
    <property type="match status" value="1"/>
</dbReference>
<evidence type="ECO:0000256" key="2">
    <source>
        <dbReference type="ARBA" id="ARBA00023002"/>
    </source>
</evidence>
<accession>A0A1I4C8C6</accession>
<dbReference type="EMBL" id="FOSQ01000007">
    <property type="protein sequence ID" value="SFK77404.1"/>
    <property type="molecule type" value="Genomic_DNA"/>
</dbReference>
<dbReference type="InterPro" id="IPR029039">
    <property type="entry name" value="Flavoprotein-like_sf"/>
</dbReference>
<dbReference type="GO" id="GO:0003955">
    <property type="term" value="F:NAD(P)H dehydrogenase (quinone) activity"/>
    <property type="evidence" value="ECO:0007669"/>
    <property type="project" value="TreeGrafter"/>
</dbReference>
<dbReference type="GO" id="GO:0005829">
    <property type="term" value="C:cytosol"/>
    <property type="evidence" value="ECO:0007669"/>
    <property type="project" value="TreeGrafter"/>
</dbReference>